<dbReference type="Proteomes" id="UP000275719">
    <property type="component" value="Unassembled WGS sequence"/>
</dbReference>
<name>A0A3P3W8E7_9FLAO</name>
<reference evidence="1 2" key="1">
    <citation type="submission" date="2018-11" db="EMBL/GenBank/DDBJ databases">
        <title>Flavobacterium sp. nov., YIM 102701-2 draft genome.</title>
        <authorList>
            <person name="Li G."/>
            <person name="Jiang Y."/>
        </authorList>
    </citation>
    <scope>NUCLEOTIDE SEQUENCE [LARGE SCALE GENOMIC DNA]</scope>
    <source>
        <strain evidence="1 2">YIM 102701-2</strain>
    </source>
</reference>
<proteinExistence type="predicted"/>
<dbReference type="AlphaFoldDB" id="A0A3P3W8E7"/>
<keyword evidence="2" id="KW-1185">Reference proteome</keyword>
<evidence type="ECO:0000313" key="2">
    <source>
        <dbReference type="Proteomes" id="UP000275719"/>
    </source>
</evidence>
<dbReference type="OrthoDB" id="2967031at2"/>
<comment type="caution">
    <text evidence="1">The sequence shown here is derived from an EMBL/GenBank/DDBJ whole genome shotgun (WGS) entry which is preliminary data.</text>
</comment>
<accession>A0A3P3W8E7</accession>
<dbReference type="EMBL" id="RQVQ01000015">
    <property type="protein sequence ID" value="RRJ90617.1"/>
    <property type="molecule type" value="Genomic_DNA"/>
</dbReference>
<sequence>MENKAIKTKEVGFINGRDAIYLDEFKQTFNKTQNCVFKGVLNPKLVEKTCNKSHISYVCQFEQVIYYEVHNLDLYNENILCSSFDIVENSNLLVRLKKYSSKVTKEHKHYVFATYDYVYDIIATNYKLEID</sequence>
<evidence type="ECO:0000313" key="1">
    <source>
        <dbReference type="EMBL" id="RRJ90617.1"/>
    </source>
</evidence>
<dbReference type="RefSeq" id="WP_125018860.1">
    <property type="nucleotide sequence ID" value="NZ_RQVQ01000015.1"/>
</dbReference>
<gene>
    <name evidence="1" type="ORF">EG240_07930</name>
</gene>
<organism evidence="1 2">
    <name type="scientific">Paenimyroides tangerinum</name>
    <dbReference type="NCBI Taxonomy" id="2488728"/>
    <lineage>
        <taxon>Bacteria</taxon>
        <taxon>Pseudomonadati</taxon>
        <taxon>Bacteroidota</taxon>
        <taxon>Flavobacteriia</taxon>
        <taxon>Flavobacteriales</taxon>
        <taxon>Flavobacteriaceae</taxon>
        <taxon>Paenimyroides</taxon>
    </lineage>
</organism>
<protein>
    <submittedName>
        <fullName evidence="1">Uncharacterized protein</fullName>
    </submittedName>
</protein>